<dbReference type="NCBIfam" id="TIGR01031">
    <property type="entry name" value="rpmF_bact"/>
    <property type="match status" value="1"/>
</dbReference>
<dbReference type="SUPFAM" id="SSF57829">
    <property type="entry name" value="Zn-binding ribosomal proteins"/>
    <property type="match status" value="1"/>
</dbReference>
<reference evidence="5" key="1">
    <citation type="journal article" date="2014" name="Front. Microbiol.">
        <title>High frequency of phylogenetically diverse reductive dehalogenase-homologous genes in deep subseafloor sedimentary metagenomes.</title>
        <authorList>
            <person name="Kawai M."/>
            <person name="Futagami T."/>
            <person name="Toyoda A."/>
            <person name="Takaki Y."/>
            <person name="Nishi S."/>
            <person name="Hori S."/>
            <person name="Arai W."/>
            <person name="Tsubouchi T."/>
            <person name="Morono Y."/>
            <person name="Uchiyama I."/>
            <person name="Ito T."/>
            <person name="Fujiyama A."/>
            <person name="Inagaki F."/>
            <person name="Takami H."/>
        </authorList>
    </citation>
    <scope>NUCLEOTIDE SEQUENCE</scope>
    <source>
        <strain evidence="5">Expedition CK06-06</strain>
    </source>
</reference>
<comment type="caution">
    <text evidence="5">The sequence shown here is derived from an EMBL/GenBank/DDBJ whole genome shotgun (WGS) entry which is preliminary data.</text>
</comment>
<dbReference type="PANTHER" id="PTHR35534:SF1">
    <property type="entry name" value="LARGE RIBOSOMAL SUBUNIT PROTEIN BL32"/>
    <property type="match status" value="1"/>
</dbReference>
<dbReference type="InterPro" id="IPR044957">
    <property type="entry name" value="Ribosomal_bL32_bact"/>
</dbReference>
<organism evidence="5">
    <name type="scientific">marine sediment metagenome</name>
    <dbReference type="NCBI Taxonomy" id="412755"/>
    <lineage>
        <taxon>unclassified sequences</taxon>
        <taxon>metagenomes</taxon>
        <taxon>ecological metagenomes</taxon>
    </lineage>
</organism>
<evidence type="ECO:0000256" key="2">
    <source>
        <dbReference type="ARBA" id="ARBA00022980"/>
    </source>
</evidence>
<dbReference type="GO" id="GO:0003735">
    <property type="term" value="F:structural constituent of ribosome"/>
    <property type="evidence" value="ECO:0007669"/>
    <property type="project" value="InterPro"/>
</dbReference>
<dbReference type="AlphaFoldDB" id="X1JF65"/>
<proteinExistence type="inferred from homology"/>
<dbReference type="GO" id="GO:0015934">
    <property type="term" value="C:large ribosomal subunit"/>
    <property type="evidence" value="ECO:0007669"/>
    <property type="project" value="InterPro"/>
</dbReference>
<sequence length="75" mass="8586">MGVPKKKRSKSRKKSRVSQDKLVSPILAACPQCKAPIMPHFACPKCGYYKGKQVVIVKEKEREKEKERKKKKETG</sequence>
<gene>
    <name evidence="5" type="ORF">S06H3_03516</name>
</gene>
<dbReference type="HAMAP" id="MF_00340">
    <property type="entry name" value="Ribosomal_bL32"/>
    <property type="match status" value="1"/>
</dbReference>
<dbReference type="InterPro" id="IPR002677">
    <property type="entry name" value="Ribosomal_bL32"/>
</dbReference>
<protein>
    <recommendedName>
        <fullName evidence="6">50S ribosomal protein L32</fullName>
    </recommendedName>
</protein>
<evidence type="ECO:0000313" key="5">
    <source>
        <dbReference type="EMBL" id="GAH92627.1"/>
    </source>
</evidence>
<comment type="similarity">
    <text evidence="1">Belongs to the bacterial ribosomal protein bL32 family.</text>
</comment>
<feature type="compositionally biased region" description="Basic residues" evidence="4">
    <location>
        <begin position="1"/>
        <end position="16"/>
    </location>
</feature>
<keyword evidence="3" id="KW-0687">Ribonucleoprotein</keyword>
<evidence type="ECO:0000256" key="4">
    <source>
        <dbReference type="SAM" id="MobiDB-lite"/>
    </source>
</evidence>
<dbReference type="InterPro" id="IPR011332">
    <property type="entry name" value="Ribosomal_zn-bd"/>
</dbReference>
<evidence type="ECO:0000256" key="3">
    <source>
        <dbReference type="ARBA" id="ARBA00023274"/>
    </source>
</evidence>
<evidence type="ECO:0000256" key="1">
    <source>
        <dbReference type="ARBA" id="ARBA00008560"/>
    </source>
</evidence>
<dbReference type="PANTHER" id="PTHR35534">
    <property type="entry name" value="50S RIBOSOMAL PROTEIN L32"/>
    <property type="match status" value="1"/>
</dbReference>
<dbReference type="Pfam" id="PF01783">
    <property type="entry name" value="Ribosomal_L32p"/>
    <property type="match status" value="1"/>
</dbReference>
<keyword evidence="2" id="KW-0689">Ribosomal protein</keyword>
<feature type="region of interest" description="Disordered" evidence="4">
    <location>
        <begin position="1"/>
        <end position="21"/>
    </location>
</feature>
<accession>X1JF65</accession>
<name>X1JF65_9ZZZZ</name>
<evidence type="ECO:0008006" key="6">
    <source>
        <dbReference type="Google" id="ProtNLM"/>
    </source>
</evidence>
<dbReference type="GO" id="GO:0006412">
    <property type="term" value="P:translation"/>
    <property type="evidence" value="ECO:0007669"/>
    <property type="project" value="InterPro"/>
</dbReference>
<dbReference type="EMBL" id="BARV01001152">
    <property type="protein sequence ID" value="GAH92627.1"/>
    <property type="molecule type" value="Genomic_DNA"/>
</dbReference>